<dbReference type="EMBL" id="CP022315">
    <property type="protein sequence ID" value="ASK64083.1"/>
    <property type="molecule type" value="Genomic_DNA"/>
</dbReference>
<keyword evidence="1" id="KW-1133">Transmembrane helix</keyword>
<organism evidence="2 3">
    <name type="scientific">Virgibacillus phasianinus</name>
    <dbReference type="NCBI Taxonomy" id="2017483"/>
    <lineage>
        <taxon>Bacteria</taxon>
        <taxon>Bacillati</taxon>
        <taxon>Bacillota</taxon>
        <taxon>Bacilli</taxon>
        <taxon>Bacillales</taxon>
        <taxon>Bacillaceae</taxon>
        <taxon>Virgibacillus</taxon>
    </lineage>
</organism>
<name>A0A220U8M2_9BACI</name>
<dbReference type="RefSeq" id="WP_089063341.1">
    <property type="nucleotide sequence ID" value="NZ_CP022315.1"/>
</dbReference>
<proteinExistence type="predicted"/>
<dbReference type="Proteomes" id="UP000198312">
    <property type="component" value="Chromosome"/>
</dbReference>
<dbReference type="OrthoDB" id="2455196at2"/>
<reference evidence="2 3" key="1">
    <citation type="submission" date="2017-07" db="EMBL/GenBank/DDBJ databases">
        <title>Virgibacillus sp. LM2416.</title>
        <authorList>
            <person name="Tak E.J."/>
            <person name="Bae J.-W."/>
        </authorList>
    </citation>
    <scope>NUCLEOTIDE SEQUENCE [LARGE SCALE GENOMIC DNA]</scope>
    <source>
        <strain evidence="2 3">LM2416</strain>
    </source>
</reference>
<accession>A0A220U8M2</accession>
<dbReference type="AlphaFoldDB" id="A0A220U8M2"/>
<evidence type="ECO:0008006" key="4">
    <source>
        <dbReference type="Google" id="ProtNLM"/>
    </source>
</evidence>
<sequence length="361" mass="41248">MSNKIKEELEKIEIPDELHNRVKLGVEKYKTESRNHNQLIKSKKKVKWGIGKKIAFFSSAAVLLFALLIGSAYVSPSIAKVVAKVPYFGLFIKQEEYKQAVYSVILDVTNEKEYKIGSIEASVPKREITLSIIGSKKKVNSIKDDLIKDINVALVDQNFGEYDIEIEKQQEMKGKDGGMVLSQEARQNMKNSQELEANIIKQLKGHNYTMAFPVQVRINKVEKFIYVAVPKTEKRTEELHELLVATSKDYGEFKIEISKIDMDARKQEIRWGKNNIIGTLVGGLMENEDFKVTGFSYSFHPLPLQIKVKTSLNPSDPGAKQVANEIKGEINYFIQHHEKTKEVRNDPYEIHIFGKDKKEIN</sequence>
<gene>
    <name evidence="2" type="ORF">CFK37_18945</name>
</gene>
<keyword evidence="3" id="KW-1185">Reference proteome</keyword>
<keyword evidence="1" id="KW-0472">Membrane</keyword>
<evidence type="ECO:0000256" key="1">
    <source>
        <dbReference type="SAM" id="Phobius"/>
    </source>
</evidence>
<feature type="transmembrane region" description="Helical" evidence="1">
    <location>
        <begin position="54"/>
        <end position="74"/>
    </location>
</feature>
<protein>
    <recommendedName>
        <fullName evidence="4">DUF4030 domain-containing protein</fullName>
    </recommendedName>
</protein>
<dbReference type="KEGG" id="vil:CFK37_18945"/>
<evidence type="ECO:0000313" key="3">
    <source>
        <dbReference type="Proteomes" id="UP000198312"/>
    </source>
</evidence>
<keyword evidence="1" id="KW-0812">Transmembrane</keyword>
<evidence type="ECO:0000313" key="2">
    <source>
        <dbReference type="EMBL" id="ASK64083.1"/>
    </source>
</evidence>